<protein>
    <submittedName>
        <fullName evidence="1">Uncharacterized protein</fullName>
    </submittedName>
</protein>
<comment type="caution">
    <text evidence="1">The sequence shown here is derived from an EMBL/GenBank/DDBJ whole genome shotgun (WGS) entry which is preliminary data.</text>
</comment>
<sequence length="117" mass="12951">MDILQAQVRDLTDKVDSLYSLMQQLNDKVSGLEGLPPSVAQPIPADAGVQGLAVRRGLDRVLEHKDVLLDDAPTEDKTSPYPTLSPEIQIQRLTAQLTAAYNRIATLEEQLLTHRSY</sequence>
<accession>A0A8J7DCF2</accession>
<evidence type="ECO:0000313" key="2">
    <source>
        <dbReference type="Proteomes" id="UP000636505"/>
    </source>
</evidence>
<dbReference type="EMBL" id="JADEXG010000041">
    <property type="protein sequence ID" value="MBE9078832.1"/>
    <property type="molecule type" value="Genomic_DNA"/>
</dbReference>
<organism evidence="1 2">
    <name type="scientific">Vasconcelosia minhoensis LEGE 07310</name>
    <dbReference type="NCBI Taxonomy" id="915328"/>
    <lineage>
        <taxon>Bacteria</taxon>
        <taxon>Bacillati</taxon>
        <taxon>Cyanobacteriota</taxon>
        <taxon>Cyanophyceae</taxon>
        <taxon>Nodosilineales</taxon>
        <taxon>Cymatolegaceae</taxon>
        <taxon>Vasconcelosia</taxon>
        <taxon>Vasconcelosia minhoensis</taxon>
    </lineage>
</organism>
<proteinExistence type="predicted"/>
<dbReference type="Proteomes" id="UP000636505">
    <property type="component" value="Unassembled WGS sequence"/>
</dbReference>
<keyword evidence="2" id="KW-1185">Reference proteome</keyword>
<dbReference type="RefSeq" id="WP_193909072.1">
    <property type="nucleotide sequence ID" value="NZ_JADEXG010000041.1"/>
</dbReference>
<gene>
    <name evidence="1" type="ORF">IQ241_16280</name>
</gene>
<evidence type="ECO:0000313" key="1">
    <source>
        <dbReference type="EMBL" id="MBE9078832.1"/>
    </source>
</evidence>
<reference evidence="1" key="1">
    <citation type="submission" date="2020-10" db="EMBL/GenBank/DDBJ databases">
        <authorList>
            <person name="Castelo-Branco R."/>
            <person name="Eusebio N."/>
            <person name="Adriana R."/>
            <person name="Vieira A."/>
            <person name="Brugerolle De Fraissinette N."/>
            <person name="Rezende De Castro R."/>
            <person name="Schneider M.P."/>
            <person name="Vasconcelos V."/>
            <person name="Leao P.N."/>
        </authorList>
    </citation>
    <scope>NUCLEOTIDE SEQUENCE</scope>
    <source>
        <strain evidence="1">LEGE 07310</strain>
    </source>
</reference>
<name>A0A8J7DCF2_9CYAN</name>
<dbReference type="AlphaFoldDB" id="A0A8J7DCF2"/>